<dbReference type="KEGG" id="ocg:OCA5_pHCG300960"/>
<keyword evidence="1" id="KW-0614">Plasmid</keyword>
<geneLocation type="plasmid" evidence="1 2">
    <name>pHCG3</name>
</geneLocation>
<keyword evidence="2" id="KW-1185">Reference proteome</keyword>
<sequence length="109" mass="11984">MTCPTDIGVLLSRIADARCGTQRQLGVIERQIAKRAERMTITARVQRRRGRRGAHAWTGVDECAYQALVADLTLARHSEIDALTGQLAREDAALTALRVRCTTRAVADP</sequence>
<dbReference type="AlphaFoldDB" id="F8C159"/>
<organism evidence="1 2">
    <name type="scientific">Afipia carboxidovorans (strain ATCC 49405 / DSM 1227 / KCTC 32145 / OM5)</name>
    <name type="common">Oligotropha carboxidovorans</name>
    <dbReference type="NCBI Taxonomy" id="504832"/>
    <lineage>
        <taxon>Bacteria</taxon>
        <taxon>Pseudomonadati</taxon>
        <taxon>Pseudomonadota</taxon>
        <taxon>Alphaproteobacteria</taxon>
        <taxon>Hyphomicrobiales</taxon>
        <taxon>Nitrobacteraceae</taxon>
        <taxon>Afipia</taxon>
    </lineage>
</organism>
<reference evidence="1 2" key="2">
    <citation type="journal article" date="2011" name="J. Bacteriol.">
        <title>Complete genome sequences of the chemolithoautotrophic Oligotropha carboxidovorans strains OM4 and OM5.</title>
        <authorList>
            <person name="Volland S."/>
            <person name="Rachinger M."/>
            <person name="Strittmatter A."/>
            <person name="Daniel R."/>
            <person name="Gottschalk G."/>
            <person name="Meyer O."/>
        </authorList>
    </citation>
    <scope>NUCLEOTIDE SEQUENCE [LARGE SCALE GENOMIC DNA]</scope>
    <source>
        <strain evidence="2">ATCC 49405 / DSM 1227 / KCTC 32145 / OM5</strain>
    </source>
</reference>
<name>F8C159_AFIC5</name>
<dbReference type="EMBL" id="CP002827">
    <property type="protein sequence ID" value="AEI08169.1"/>
    <property type="molecule type" value="Genomic_DNA"/>
</dbReference>
<evidence type="ECO:0000313" key="2">
    <source>
        <dbReference type="Proteomes" id="UP000007730"/>
    </source>
</evidence>
<dbReference type="Proteomes" id="UP000007730">
    <property type="component" value="Plasmid pHCG3"/>
</dbReference>
<proteinExistence type="predicted"/>
<dbReference type="HOGENOM" id="CLU_155854_0_0_5"/>
<dbReference type="RefSeq" id="WP_013913792.1">
    <property type="nucleotide sequence ID" value="NC_015689.1"/>
</dbReference>
<dbReference type="PATRIC" id="fig|504832.7.peg.3673"/>
<evidence type="ECO:0000313" key="1">
    <source>
        <dbReference type="EMBL" id="AEI08169.1"/>
    </source>
</evidence>
<protein>
    <submittedName>
        <fullName evidence="1">Uncharacterized protein</fullName>
    </submittedName>
</protein>
<reference evidence="1 2" key="1">
    <citation type="journal article" date="2003" name="Gene">
        <title>Complete nucleotide sequence of the circular megaplasmid pHCG3 of Oligotropha carboxidovorans: function in the chemolithoautotrophic utilization of CO, H(2) and CO(2).</title>
        <authorList>
            <person name="Fuhrmann S."/>
            <person name="Ferner M."/>
            <person name="Jeffke T."/>
            <person name="Henne A."/>
            <person name="Gottschalk G."/>
            <person name="Meyer O."/>
        </authorList>
    </citation>
    <scope>NUCLEOTIDE SEQUENCE [LARGE SCALE GENOMIC DNA]</scope>
    <source>
        <strain evidence="2">ATCC 49405 / DSM 1227 / KCTC 32145 / OM5</strain>
        <plasmid evidence="1">pHCG3</plasmid>
    </source>
</reference>
<gene>
    <name evidence="1" type="ordered locus">OCA5_pHCG300960</name>
</gene>
<dbReference type="OrthoDB" id="8402008at2"/>
<accession>F8C159</accession>